<dbReference type="Proteomes" id="UP001477870">
    <property type="component" value="Unassembled WGS sequence"/>
</dbReference>
<accession>A0ABU9T7K6</accession>
<gene>
    <name evidence="2" type="ORF">WNY59_09135</name>
</gene>
<reference evidence="2 3" key="1">
    <citation type="submission" date="2024-03" db="EMBL/GenBank/DDBJ databases">
        <title>Community enrichment and isolation of bacterial strains for fucoidan degradation.</title>
        <authorList>
            <person name="Sichert A."/>
        </authorList>
    </citation>
    <scope>NUCLEOTIDE SEQUENCE [LARGE SCALE GENOMIC DNA]</scope>
    <source>
        <strain evidence="2 3">AS62</strain>
    </source>
</reference>
<dbReference type="GO" id="GO:0004519">
    <property type="term" value="F:endonuclease activity"/>
    <property type="evidence" value="ECO:0007669"/>
    <property type="project" value="UniProtKB-KW"/>
</dbReference>
<evidence type="ECO:0000259" key="1">
    <source>
        <dbReference type="Pfam" id="PF13391"/>
    </source>
</evidence>
<dbReference type="GO" id="GO:0016787">
    <property type="term" value="F:hydrolase activity"/>
    <property type="evidence" value="ECO:0007669"/>
    <property type="project" value="UniProtKB-KW"/>
</dbReference>
<dbReference type="RefSeq" id="WP_342848191.1">
    <property type="nucleotide sequence ID" value="NZ_JBBMQO010000004.1"/>
</dbReference>
<keyword evidence="3" id="KW-1185">Reference proteome</keyword>
<organism evidence="2 3">
    <name type="scientific">Ahrensia kielensis</name>
    <dbReference type="NCBI Taxonomy" id="76980"/>
    <lineage>
        <taxon>Bacteria</taxon>
        <taxon>Pseudomonadati</taxon>
        <taxon>Pseudomonadota</taxon>
        <taxon>Alphaproteobacteria</taxon>
        <taxon>Hyphomicrobiales</taxon>
        <taxon>Ahrensiaceae</taxon>
        <taxon>Ahrensia</taxon>
    </lineage>
</organism>
<name>A0ABU9T7K6_9HYPH</name>
<keyword evidence="2" id="KW-0255">Endonuclease</keyword>
<feature type="domain" description="HNH nuclease" evidence="1">
    <location>
        <begin position="267"/>
        <end position="316"/>
    </location>
</feature>
<dbReference type="Pfam" id="PF13391">
    <property type="entry name" value="HNH_2"/>
    <property type="match status" value="1"/>
</dbReference>
<protein>
    <submittedName>
        <fullName evidence="2">HNH endonuclease signature motif containing protein</fullName>
        <ecNumber evidence="2">3.1.-.-</ecNumber>
    </submittedName>
</protein>
<comment type="caution">
    <text evidence="2">The sequence shown here is derived from an EMBL/GenBank/DDBJ whole genome shotgun (WGS) entry which is preliminary data.</text>
</comment>
<dbReference type="InterPro" id="IPR003615">
    <property type="entry name" value="HNH_nuc"/>
</dbReference>
<keyword evidence="2" id="KW-0540">Nuclease</keyword>
<keyword evidence="2" id="KW-0378">Hydrolase</keyword>
<dbReference type="EMBL" id="JBBMQO010000004">
    <property type="protein sequence ID" value="MEM5501753.1"/>
    <property type="molecule type" value="Genomic_DNA"/>
</dbReference>
<evidence type="ECO:0000313" key="2">
    <source>
        <dbReference type="EMBL" id="MEM5501753.1"/>
    </source>
</evidence>
<sequence>MTFGEITVLSIDEFMSSLAKRHPVFISRGHKKHVAETIKAIWPSATLEEDYKGPETAGQKVHFFIRDREVNIAINFRYKTNRFELDERGVKLTDHGAQDQGRYDFVSDLAKLEQISDEVTKTIGWAIILTNDAGYWNPLDENTPQTVDHDFRISETKVLNKSKLEWLPNASEGTRKNRDRPVFLNGVYKCEWKNYSSFPDQKNGTFRYLGLIASSASDGFNAHTASLSTFDPSNNEDGRTWILRNIAQRRGQQKFRDELLKAYSDSCAITGCEVLDVLEAAHISPFRGDHTNHVTNGLLLRADIHTLFDCRKISINPETMKIWVSPEIQNSEYQSFHGKELSPPIAAGYRPSEQALKAHYNECIIVHPE</sequence>
<proteinExistence type="predicted"/>
<evidence type="ECO:0000313" key="3">
    <source>
        <dbReference type="Proteomes" id="UP001477870"/>
    </source>
</evidence>
<dbReference type="EC" id="3.1.-.-" evidence="2"/>